<feature type="transmembrane region" description="Helical" evidence="1">
    <location>
        <begin position="191"/>
        <end position="218"/>
    </location>
</feature>
<evidence type="ECO:0000256" key="1">
    <source>
        <dbReference type="SAM" id="Phobius"/>
    </source>
</evidence>
<organism evidence="2 3">
    <name type="scientific">Somion occarium</name>
    <dbReference type="NCBI Taxonomy" id="3059160"/>
    <lineage>
        <taxon>Eukaryota</taxon>
        <taxon>Fungi</taxon>
        <taxon>Dikarya</taxon>
        <taxon>Basidiomycota</taxon>
        <taxon>Agaricomycotina</taxon>
        <taxon>Agaricomycetes</taxon>
        <taxon>Polyporales</taxon>
        <taxon>Cerrenaceae</taxon>
        <taxon>Somion</taxon>
    </lineage>
</organism>
<feature type="transmembrane region" description="Helical" evidence="1">
    <location>
        <begin position="85"/>
        <end position="106"/>
    </location>
</feature>
<evidence type="ECO:0000313" key="3">
    <source>
        <dbReference type="Proteomes" id="UP001497453"/>
    </source>
</evidence>
<feature type="transmembrane region" description="Helical" evidence="1">
    <location>
        <begin position="158"/>
        <end position="179"/>
    </location>
</feature>
<sequence length="318" mass="35032">MPDWNSPEELAKASTAMIYITHSFAGVYFWEFATSLDFEWSYLSGQRKFRWPITVYFLARYLALTAMIGALIGYDVKSGLNCRPFFIFLQMTGNASGGMATINLALRTIAIWQRNRYVIGLVVLLIMGHWSLILQGGLLEASQVPGTGCVIVHTNVTVLTANFIVSMVFDLIVLVLTAYRLLSLRGNHQNGLVSVLFYDGLIYFVCAFLANLVATVFMTLNLSPVMSIIFNVPSTVICAIASTRAVRSLAKFVADGPHIYYSGSIAPSGSIVFRPHALPNTRPGDLLSLPTSRERQSQEGVHVQMERIASMDESVAKG</sequence>
<accession>A0ABP1DLD8</accession>
<dbReference type="Proteomes" id="UP001497453">
    <property type="component" value="Chromosome 4"/>
</dbReference>
<gene>
    <name evidence="2" type="ORF">GFSPODELE1_LOCUS6563</name>
</gene>
<keyword evidence="3" id="KW-1185">Reference proteome</keyword>
<feature type="transmembrane region" description="Helical" evidence="1">
    <location>
        <begin position="53"/>
        <end position="73"/>
    </location>
</feature>
<dbReference type="EMBL" id="OZ037947">
    <property type="protein sequence ID" value="CAL1707843.1"/>
    <property type="molecule type" value="Genomic_DNA"/>
</dbReference>
<keyword evidence="1" id="KW-0812">Transmembrane</keyword>
<feature type="transmembrane region" description="Helical" evidence="1">
    <location>
        <begin position="224"/>
        <end position="242"/>
    </location>
</feature>
<keyword evidence="1" id="KW-0472">Membrane</keyword>
<name>A0ABP1DLD8_9APHY</name>
<reference evidence="3" key="1">
    <citation type="submission" date="2024-04" db="EMBL/GenBank/DDBJ databases">
        <authorList>
            <person name="Shaw F."/>
            <person name="Minotto A."/>
        </authorList>
    </citation>
    <scope>NUCLEOTIDE SEQUENCE [LARGE SCALE GENOMIC DNA]</scope>
</reference>
<evidence type="ECO:0008006" key="4">
    <source>
        <dbReference type="Google" id="ProtNLM"/>
    </source>
</evidence>
<proteinExistence type="predicted"/>
<feature type="transmembrane region" description="Helical" evidence="1">
    <location>
        <begin position="118"/>
        <end position="138"/>
    </location>
</feature>
<keyword evidence="1" id="KW-1133">Transmembrane helix</keyword>
<evidence type="ECO:0000313" key="2">
    <source>
        <dbReference type="EMBL" id="CAL1707843.1"/>
    </source>
</evidence>
<feature type="transmembrane region" description="Helical" evidence="1">
    <location>
        <begin position="16"/>
        <end position="33"/>
    </location>
</feature>
<protein>
    <recommendedName>
        <fullName evidence="4">Transmembrane protein</fullName>
    </recommendedName>
</protein>